<evidence type="ECO:0000313" key="1">
    <source>
        <dbReference type="EMBL" id="KAL0378088.1"/>
    </source>
</evidence>
<dbReference type="EMBL" id="JACGWJ010000013">
    <property type="protein sequence ID" value="KAL0378088.1"/>
    <property type="molecule type" value="Genomic_DNA"/>
</dbReference>
<dbReference type="PANTHER" id="PTHR37383:SF1">
    <property type="entry name" value="OS01G0694200 PROTEIN"/>
    <property type="match status" value="1"/>
</dbReference>
<organism evidence="1">
    <name type="scientific">Sesamum radiatum</name>
    <name type="common">Black benniseed</name>
    <dbReference type="NCBI Taxonomy" id="300843"/>
    <lineage>
        <taxon>Eukaryota</taxon>
        <taxon>Viridiplantae</taxon>
        <taxon>Streptophyta</taxon>
        <taxon>Embryophyta</taxon>
        <taxon>Tracheophyta</taxon>
        <taxon>Spermatophyta</taxon>
        <taxon>Magnoliopsida</taxon>
        <taxon>eudicotyledons</taxon>
        <taxon>Gunneridae</taxon>
        <taxon>Pentapetalae</taxon>
        <taxon>asterids</taxon>
        <taxon>lamiids</taxon>
        <taxon>Lamiales</taxon>
        <taxon>Pedaliaceae</taxon>
        <taxon>Sesamum</taxon>
    </lineage>
</organism>
<dbReference type="PANTHER" id="PTHR37383">
    <property type="entry name" value="OS01G0694200 PROTEIN"/>
    <property type="match status" value="1"/>
</dbReference>
<sequence>MAFEDKDEESSISMNMSGRSVKAISIQALSANYFVVLDSIGDVHLLCLSYSVQGFDKPCLMKRLSQTMKVLKLAVFHDVSTDGSHTVHLMTVSNMDTSFDKTEKKDTKEKLIQTSVTRAIFTSEKIQDIAPLSANAILILGQDSIGVFNNRCIKGTLLISCKVMDVYELYGAIFLLGAEYVCLCNFLILLDVSLLKMISKVLILGLQFSFVCKFPVDGCNLYSEPFNTARIEMLSK</sequence>
<reference evidence="1" key="2">
    <citation type="journal article" date="2024" name="Plant">
        <title>Genomic evolution and insights into agronomic trait innovations of Sesamum species.</title>
        <authorList>
            <person name="Miao H."/>
            <person name="Wang L."/>
            <person name="Qu L."/>
            <person name="Liu H."/>
            <person name="Sun Y."/>
            <person name="Le M."/>
            <person name="Wang Q."/>
            <person name="Wei S."/>
            <person name="Zheng Y."/>
            <person name="Lin W."/>
            <person name="Duan Y."/>
            <person name="Cao H."/>
            <person name="Xiong S."/>
            <person name="Wang X."/>
            <person name="Wei L."/>
            <person name="Li C."/>
            <person name="Ma Q."/>
            <person name="Ju M."/>
            <person name="Zhao R."/>
            <person name="Li G."/>
            <person name="Mu C."/>
            <person name="Tian Q."/>
            <person name="Mei H."/>
            <person name="Zhang T."/>
            <person name="Gao T."/>
            <person name="Zhang H."/>
        </authorList>
    </citation>
    <scope>NUCLEOTIDE SEQUENCE</scope>
    <source>
        <strain evidence="1">G02</strain>
    </source>
</reference>
<gene>
    <name evidence="1" type="ORF">Sradi_3114300</name>
</gene>
<name>A0AAW2RDP4_SESRA</name>
<reference evidence="1" key="1">
    <citation type="submission" date="2020-06" db="EMBL/GenBank/DDBJ databases">
        <authorList>
            <person name="Li T."/>
            <person name="Hu X."/>
            <person name="Zhang T."/>
            <person name="Song X."/>
            <person name="Zhang H."/>
            <person name="Dai N."/>
            <person name="Sheng W."/>
            <person name="Hou X."/>
            <person name="Wei L."/>
        </authorList>
    </citation>
    <scope>NUCLEOTIDE SEQUENCE</scope>
    <source>
        <strain evidence="1">G02</strain>
        <tissue evidence="1">Leaf</tissue>
    </source>
</reference>
<protein>
    <submittedName>
        <fullName evidence="1">Uncharacterized protein</fullName>
    </submittedName>
</protein>
<comment type="caution">
    <text evidence="1">The sequence shown here is derived from an EMBL/GenBank/DDBJ whole genome shotgun (WGS) entry which is preliminary data.</text>
</comment>
<proteinExistence type="predicted"/>
<accession>A0AAW2RDP4</accession>
<dbReference type="AlphaFoldDB" id="A0AAW2RDP4"/>